<dbReference type="Pfam" id="PF09957">
    <property type="entry name" value="VapB_antitoxin"/>
    <property type="match status" value="1"/>
</dbReference>
<dbReference type="KEGG" id="otd:J1M35_03125"/>
<sequence length="94" mass="10145">MRTNIFIDEEVMAAAMKGGQFKTKREAVEAGLRLLARRNHAREVLKWRGKLHWDDQPDPAAVAAQQHAQHVAEPQALYQSGASAAGKKAAGAGG</sequence>
<dbReference type="InterPro" id="IPR019239">
    <property type="entry name" value="VapB_antitoxin"/>
</dbReference>
<dbReference type="Proteomes" id="UP000663903">
    <property type="component" value="Chromosome"/>
</dbReference>
<organism evidence="1 2">
    <name type="scientific">Ottowia testudinis</name>
    <dbReference type="NCBI Taxonomy" id="2816950"/>
    <lineage>
        <taxon>Bacteria</taxon>
        <taxon>Pseudomonadati</taxon>
        <taxon>Pseudomonadota</taxon>
        <taxon>Betaproteobacteria</taxon>
        <taxon>Burkholderiales</taxon>
        <taxon>Comamonadaceae</taxon>
        <taxon>Ottowia</taxon>
    </lineage>
</organism>
<dbReference type="AlphaFoldDB" id="A0A975CGB8"/>
<keyword evidence="2" id="KW-1185">Reference proteome</keyword>
<proteinExistence type="predicted"/>
<evidence type="ECO:0000313" key="1">
    <source>
        <dbReference type="EMBL" id="QTD45923.1"/>
    </source>
</evidence>
<gene>
    <name evidence="1" type="ORF">J1M35_03125</name>
</gene>
<name>A0A975CGB8_9BURK</name>
<reference evidence="1" key="1">
    <citation type="submission" date="2021-03" db="EMBL/GenBank/DDBJ databases">
        <title>Ottowia sp. 27C isolated from the cloaca of a Giant Asian pond turtle (Heosemys grandis).</title>
        <authorList>
            <person name="Spergser J."/>
            <person name="Busse H.-J."/>
        </authorList>
    </citation>
    <scope>NUCLEOTIDE SEQUENCE</scope>
    <source>
        <strain evidence="1">27C</strain>
    </source>
</reference>
<dbReference type="RefSeq" id="WP_208009747.1">
    <property type="nucleotide sequence ID" value="NZ_CP071796.1"/>
</dbReference>
<evidence type="ECO:0000313" key="2">
    <source>
        <dbReference type="Proteomes" id="UP000663903"/>
    </source>
</evidence>
<dbReference type="EMBL" id="CP071796">
    <property type="protein sequence ID" value="QTD45923.1"/>
    <property type="molecule type" value="Genomic_DNA"/>
</dbReference>
<protein>
    <submittedName>
        <fullName evidence="1">Type II toxin-antitoxin system VapB family antitoxin</fullName>
    </submittedName>
</protein>
<accession>A0A975CGB8</accession>